<dbReference type="GO" id="GO:0004788">
    <property type="term" value="F:thiamine diphosphokinase activity"/>
    <property type="evidence" value="ECO:0007669"/>
    <property type="project" value="UniProtKB-UniRule"/>
</dbReference>
<dbReference type="InterPro" id="IPR007371">
    <property type="entry name" value="TPK_catalytic"/>
</dbReference>
<organism evidence="8 9">
    <name type="scientific">Muribaculum gordoncarteri</name>
    <dbReference type="NCBI Taxonomy" id="2530390"/>
    <lineage>
        <taxon>Bacteria</taxon>
        <taxon>Pseudomonadati</taxon>
        <taxon>Bacteroidota</taxon>
        <taxon>Bacteroidia</taxon>
        <taxon>Bacteroidales</taxon>
        <taxon>Muribaculaceae</taxon>
        <taxon>Muribaculum</taxon>
    </lineage>
</organism>
<feature type="domain" description="Thiamin pyrophosphokinase-like substrate-binding" evidence="7">
    <location>
        <begin position="137"/>
        <end position="205"/>
    </location>
</feature>
<dbReference type="NCBIfam" id="TIGR01378">
    <property type="entry name" value="thi_PPkinase"/>
    <property type="match status" value="1"/>
</dbReference>
<dbReference type="InterPro" id="IPR036759">
    <property type="entry name" value="TPK_catalytic_sf"/>
</dbReference>
<dbReference type="EC" id="2.7.6.2" evidence="5"/>
<gene>
    <name evidence="8" type="ORF">E7746_12370</name>
</gene>
<dbReference type="GO" id="GO:0009229">
    <property type="term" value="P:thiamine diphosphate biosynthetic process"/>
    <property type="evidence" value="ECO:0007669"/>
    <property type="project" value="InterPro"/>
</dbReference>
<evidence type="ECO:0000313" key="8">
    <source>
        <dbReference type="EMBL" id="QCD36617.1"/>
    </source>
</evidence>
<evidence type="ECO:0000256" key="4">
    <source>
        <dbReference type="ARBA" id="ARBA00022840"/>
    </source>
</evidence>
<reference evidence="8 9" key="1">
    <citation type="submission" date="2019-02" db="EMBL/GenBank/DDBJ databases">
        <title>Isolation and identification of novel species under the genus Muribaculum.</title>
        <authorList>
            <person name="Miyake S."/>
            <person name="Ding Y."/>
            <person name="Low A."/>
            <person name="Soh M."/>
            <person name="Seedorf H."/>
        </authorList>
    </citation>
    <scope>NUCLEOTIDE SEQUENCE [LARGE SCALE GENOMIC DNA]</scope>
    <source>
        <strain evidence="8 9">TLL-A4</strain>
    </source>
</reference>
<keyword evidence="1 8" id="KW-0808">Transferase</keyword>
<dbReference type="PANTHER" id="PTHR41299">
    <property type="entry name" value="THIAMINE PYROPHOSPHOKINASE"/>
    <property type="match status" value="1"/>
</dbReference>
<sequence length="210" mass="23530">MLSVNDFKPEAVIVGAGEFPSHPIPLKWLEGCQRVVCCDGAADRYLETGMPIWRIVGDCDSLSPENSLRYAPIIRRFADQETNDQTKAALYLHGKGYNHIAIIAATGMREDHTLGNISLLIDYMRQGIDARIYTDYGVFIPVSGNASFRCPAGTRVSIFSFGATKFRAEGLRYPLHDFTSWWQGTLNDTVNDDFSIEADGDYLVFINYEK</sequence>
<dbReference type="GO" id="GO:0006772">
    <property type="term" value="P:thiamine metabolic process"/>
    <property type="evidence" value="ECO:0007669"/>
    <property type="project" value="UniProtKB-UniRule"/>
</dbReference>
<protein>
    <recommendedName>
        <fullName evidence="5">Thiamine diphosphokinase</fullName>
        <ecNumber evidence="5">2.7.6.2</ecNumber>
    </recommendedName>
</protein>
<dbReference type="EMBL" id="CP039393">
    <property type="protein sequence ID" value="QCD36617.1"/>
    <property type="molecule type" value="Genomic_DNA"/>
</dbReference>
<name>A0A4P7VQN7_9BACT</name>
<evidence type="ECO:0000256" key="5">
    <source>
        <dbReference type="NCBIfam" id="TIGR01378"/>
    </source>
</evidence>
<keyword evidence="3 8" id="KW-0418">Kinase</keyword>
<dbReference type="CDD" id="cd07995">
    <property type="entry name" value="TPK"/>
    <property type="match status" value="1"/>
</dbReference>
<dbReference type="SUPFAM" id="SSF63999">
    <property type="entry name" value="Thiamin pyrophosphokinase, catalytic domain"/>
    <property type="match status" value="1"/>
</dbReference>
<dbReference type="GO" id="GO:0005524">
    <property type="term" value="F:ATP binding"/>
    <property type="evidence" value="ECO:0007669"/>
    <property type="project" value="UniProtKB-KW"/>
</dbReference>
<dbReference type="InterPro" id="IPR053149">
    <property type="entry name" value="TPK"/>
</dbReference>
<dbReference type="KEGG" id="mgod:E7746_12370"/>
<dbReference type="Pfam" id="PF04263">
    <property type="entry name" value="TPK_catalytic"/>
    <property type="match status" value="1"/>
</dbReference>
<evidence type="ECO:0000259" key="7">
    <source>
        <dbReference type="Pfam" id="PF21275"/>
    </source>
</evidence>
<evidence type="ECO:0000259" key="6">
    <source>
        <dbReference type="Pfam" id="PF04263"/>
    </source>
</evidence>
<dbReference type="InterPro" id="IPR049442">
    <property type="entry name" value="Thi_PPkinase-like_C"/>
</dbReference>
<dbReference type="Gene3D" id="3.40.50.10240">
    <property type="entry name" value="Thiamin pyrophosphokinase, catalytic domain"/>
    <property type="match status" value="1"/>
</dbReference>
<keyword evidence="9" id="KW-1185">Reference proteome</keyword>
<dbReference type="GO" id="GO:0016301">
    <property type="term" value="F:kinase activity"/>
    <property type="evidence" value="ECO:0007669"/>
    <property type="project" value="UniProtKB-KW"/>
</dbReference>
<evidence type="ECO:0000256" key="3">
    <source>
        <dbReference type="ARBA" id="ARBA00022777"/>
    </source>
</evidence>
<dbReference type="OrthoDB" id="1132102at2"/>
<accession>A0A4P7VQN7</accession>
<dbReference type="Proteomes" id="UP000297031">
    <property type="component" value="Chromosome"/>
</dbReference>
<dbReference type="InterPro" id="IPR006282">
    <property type="entry name" value="Thi_PPkinase"/>
</dbReference>
<proteinExistence type="predicted"/>
<keyword evidence="2" id="KW-0547">Nucleotide-binding</keyword>
<dbReference type="AlphaFoldDB" id="A0A4P7VQN7"/>
<dbReference type="RefSeq" id="WP_136411002.1">
    <property type="nucleotide sequence ID" value="NZ_CP039393.1"/>
</dbReference>
<evidence type="ECO:0000256" key="2">
    <source>
        <dbReference type="ARBA" id="ARBA00022741"/>
    </source>
</evidence>
<dbReference type="Pfam" id="PF21275">
    <property type="entry name" value="Thi_PPkinase_C"/>
    <property type="match status" value="1"/>
</dbReference>
<keyword evidence="4" id="KW-0067">ATP-binding</keyword>
<feature type="domain" description="Thiamin pyrophosphokinase catalytic" evidence="6">
    <location>
        <begin position="29"/>
        <end position="129"/>
    </location>
</feature>
<dbReference type="PANTHER" id="PTHR41299:SF1">
    <property type="entry name" value="THIAMINE PYROPHOSPHOKINASE"/>
    <property type="match status" value="1"/>
</dbReference>
<evidence type="ECO:0000313" key="9">
    <source>
        <dbReference type="Proteomes" id="UP000297031"/>
    </source>
</evidence>
<evidence type="ECO:0000256" key="1">
    <source>
        <dbReference type="ARBA" id="ARBA00022679"/>
    </source>
</evidence>